<dbReference type="AlphaFoldDB" id="A0A517KY49"/>
<gene>
    <name evidence="2" type="ORF">FKW77_010667</name>
</gene>
<dbReference type="SUPFAM" id="SSF54060">
    <property type="entry name" value="His-Me finger endonucleases"/>
    <property type="match status" value="1"/>
</dbReference>
<reference evidence="2 3" key="1">
    <citation type="submission" date="2019-07" db="EMBL/GenBank/DDBJ databases">
        <title>Finished genome of Venturia effusa.</title>
        <authorList>
            <person name="Young C.A."/>
            <person name="Cox M.P."/>
            <person name="Ganley A.R.D."/>
            <person name="David W.J."/>
        </authorList>
    </citation>
    <scope>NUCLEOTIDE SEQUENCE [LARGE SCALE GENOMIC DNA]</scope>
    <source>
        <strain evidence="3">albino</strain>
    </source>
</reference>
<dbReference type="Pfam" id="PF05551">
    <property type="entry name" value="zf-His_Me_endon"/>
    <property type="match status" value="1"/>
</dbReference>
<name>A0A517KY49_9PEZI</name>
<dbReference type="EMBL" id="CP042185">
    <property type="protein sequence ID" value="QDS68302.1"/>
    <property type="molecule type" value="Genomic_DNA"/>
</dbReference>
<dbReference type="InterPro" id="IPR044925">
    <property type="entry name" value="His-Me_finger_sf"/>
</dbReference>
<organism evidence="2 3">
    <name type="scientific">Venturia effusa</name>
    <dbReference type="NCBI Taxonomy" id="50376"/>
    <lineage>
        <taxon>Eukaryota</taxon>
        <taxon>Fungi</taxon>
        <taxon>Dikarya</taxon>
        <taxon>Ascomycota</taxon>
        <taxon>Pezizomycotina</taxon>
        <taxon>Dothideomycetes</taxon>
        <taxon>Pleosporomycetidae</taxon>
        <taxon>Venturiales</taxon>
        <taxon>Venturiaceae</taxon>
        <taxon>Venturia</taxon>
    </lineage>
</organism>
<accession>A0A517KY49</accession>
<keyword evidence="3" id="KW-1185">Reference proteome</keyword>
<feature type="domain" description="Zinc-binding loop region of homing endonuclease" evidence="1">
    <location>
        <begin position="139"/>
        <end position="189"/>
    </location>
</feature>
<dbReference type="OrthoDB" id="3946230at2759"/>
<sequence>MEDSLTFEVAQGLCMPGFSQTSRVHQGSVDHTTLERKKEIVLFESADSSMVMIRIKKRVANVLNMMTGLVHPDALRPETWEDLGLPQYCWFNHNLDGDGSLRIGVYIDSSIGRWSMNFGTANLLVRGLLSDEEKEGIIKKGYQLSHLCGNWRCMNHQHHIVEPQKVNLERKTCFTRNDKHCKHNPPCLIWNQEDDGNHHSPNAKRFKKHPLWRDFPLLTEEEIPVMELDASTEESISSTEELSQNIQEMIPSTACRLILSDTDMVIEPSMECGLFSQ</sequence>
<proteinExistence type="predicted"/>
<dbReference type="InterPro" id="IPR008704">
    <property type="entry name" value="Endonuclease_Zinc-binding_loop"/>
</dbReference>
<dbReference type="InterPro" id="IPR044930">
    <property type="entry name" value="Homing_endonuclease_His-Me"/>
</dbReference>
<protein>
    <recommendedName>
        <fullName evidence="1">Zinc-binding loop region of homing endonuclease domain-containing protein</fullName>
    </recommendedName>
</protein>
<evidence type="ECO:0000259" key="1">
    <source>
        <dbReference type="Pfam" id="PF05551"/>
    </source>
</evidence>
<dbReference type="STRING" id="50376.A0A517KY49"/>
<evidence type="ECO:0000313" key="3">
    <source>
        <dbReference type="Proteomes" id="UP000316270"/>
    </source>
</evidence>
<dbReference type="Gene3D" id="3.90.75.10">
    <property type="entry name" value="Homing Intron 3 (I-ppo) Encoded Endonuclease, Chain A"/>
    <property type="match status" value="1"/>
</dbReference>
<evidence type="ECO:0000313" key="2">
    <source>
        <dbReference type="EMBL" id="QDS68302.1"/>
    </source>
</evidence>
<dbReference type="Proteomes" id="UP000316270">
    <property type="component" value="Chromosome 1"/>
</dbReference>
<dbReference type="GO" id="GO:0004519">
    <property type="term" value="F:endonuclease activity"/>
    <property type="evidence" value="ECO:0007669"/>
    <property type="project" value="InterPro"/>
</dbReference>